<name>A0A7J4MTK7_METTF</name>
<feature type="binding site" evidence="4">
    <location>
        <position position="35"/>
    </location>
    <ligand>
        <name>Zn(2+)</name>
        <dbReference type="ChEBI" id="CHEBI:29105"/>
    </ligand>
</feature>
<comment type="cofactor">
    <cofactor evidence="4">
        <name>Zn(2+)</name>
        <dbReference type="ChEBI" id="CHEBI:29105"/>
    </cofactor>
    <text evidence="4">Binds 1 zinc ion per subunit.</text>
</comment>
<comment type="caution">
    <text evidence="5">The sequence shown here is derived from an EMBL/GenBank/DDBJ whole genome shotgun (WGS) entry which is preliminary data.</text>
</comment>
<keyword evidence="2 4" id="KW-0479">Metal-binding</keyword>
<dbReference type="GO" id="GO:0008270">
    <property type="term" value="F:zinc ion binding"/>
    <property type="evidence" value="ECO:0007669"/>
    <property type="project" value="InterPro"/>
</dbReference>
<proteinExistence type="inferred from homology"/>
<organism evidence="5 6">
    <name type="scientific">Methanothermobacter thermautotrophicus</name>
    <name type="common">Methanobacterium thermoformicicum</name>
    <dbReference type="NCBI Taxonomy" id="145262"/>
    <lineage>
        <taxon>Archaea</taxon>
        <taxon>Methanobacteriati</taxon>
        <taxon>Methanobacteriota</taxon>
        <taxon>Methanomada group</taxon>
        <taxon>Methanobacteria</taxon>
        <taxon>Methanobacteriales</taxon>
        <taxon>Methanobacteriaceae</taxon>
        <taxon>Methanothermobacter</taxon>
    </lineage>
</organism>
<evidence type="ECO:0000256" key="1">
    <source>
        <dbReference type="ARBA" id="ARBA00006217"/>
    </source>
</evidence>
<dbReference type="CDD" id="cd03379">
    <property type="entry name" value="beta_CA_cladeD"/>
    <property type="match status" value="1"/>
</dbReference>
<dbReference type="Proteomes" id="UP000538031">
    <property type="component" value="Unassembled WGS sequence"/>
</dbReference>
<evidence type="ECO:0000256" key="4">
    <source>
        <dbReference type="PIRSR" id="PIRSR601765-2"/>
    </source>
</evidence>
<dbReference type="Gene3D" id="3.40.1050.10">
    <property type="entry name" value="Carbonic anhydrase"/>
    <property type="match status" value="1"/>
</dbReference>
<protein>
    <submittedName>
        <fullName evidence="5">Carbonic anhydrase</fullName>
    </submittedName>
</protein>
<dbReference type="AlphaFoldDB" id="A0A7J4MTK7"/>
<evidence type="ECO:0000256" key="3">
    <source>
        <dbReference type="ARBA" id="ARBA00022833"/>
    </source>
</evidence>
<sequence>MIIDQLLEKNQEFLRDFKGEDLSHRPAKKLAIVTCMDTRLTDFLEPAMGLERGDAKIIKNAGNRITDDALRSLVVAVHSLGAEEIMVIGHTDCGMANVDFERLRKAMEETGVPPDFIEELGLEDWILAIDDEEKNVIEGVRTIKEFRAIPDDIPVHGLIIDVRTGELKVLHRD</sequence>
<dbReference type="PANTHER" id="PTHR43175:SF3">
    <property type="entry name" value="CARBON DISULFIDE HYDROLASE"/>
    <property type="match status" value="1"/>
</dbReference>
<dbReference type="Pfam" id="PF00484">
    <property type="entry name" value="Pro_CA"/>
    <property type="match status" value="1"/>
</dbReference>
<dbReference type="InterPro" id="IPR001765">
    <property type="entry name" value="Carbonic_anhydrase"/>
</dbReference>
<evidence type="ECO:0000256" key="2">
    <source>
        <dbReference type="ARBA" id="ARBA00022723"/>
    </source>
</evidence>
<evidence type="ECO:0000313" key="6">
    <source>
        <dbReference type="Proteomes" id="UP000538031"/>
    </source>
</evidence>
<evidence type="ECO:0000313" key="5">
    <source>
        <dbReference type="EMBL" id="HIH64068.1"/>
    </source>
</evidence>
<accession>A0A7J4MTK7</accession>
<dbReference type="EMBL" id="DUHT01000003">
    <property type="protein sequence ID" value="HIH64068.1"/>
    <property type="molecule type" value="Genomic_DNA"/>
</dbReference>
<dbReference type="GO" id="GO:0004089">
    <property type="term" value="F:carbonate dehydratase activity"/>
    <property type="evidence" value="ECO:0007669"/>
    <property type="project" value="InterPro"/>
</dbReference>
<dbReference type="SUPFAM" id="SSF53056">
    <property type="entry name" value="beta-carbonic anhydrase, cab"/>
    <property type="match status" value="1"/>
</dbReference>
<gene>
    <name evidence="5" type="ORF">HA285_00430</name>
</gene>
<dbReference type="SMART" id="SM00947">
    <property type="entry name" value="Pro_CA"/>
    <property type="match status" value="1"/>
</dbReference>
<feature type="binding site" evidence="4">
    <location>
        <position position="90"/>
    </location>
    <ligand>
        <name>Zn(2+)</name>
        <dbReference type="ChEBI" id="CHEBI:29105"/>
    </ligand>
</feature>
<dbReference type="PANTHER" id="PTHR43175">
    <property type="entry name" value="CARBONIC ANHYDRASE"/>
    <property type="match status" value="1"/>
</dbReference>
<keyword evidence="3 4" id="KW-0862">Zinc</keyword>
<feature type="binding site" evidence="4">
    <location>
        <position position="93"/>
    </location>
    <ligand>
        <name>Zn(2+)</name>
        <dbReference type="ChEBI" id="CHEBI:29105"/>
    </ligand>
</feature>
<dbReference type="InterPro" id="IPR036874">
    <property type="entry name" value="Carbonic_anhydrase_sf"/>
</dbReference>
<comment type="similarity">
    <text evidence="1">Belongs to the beta-class carbonic anhydrase family.</text>
</comment>
<reference evidence="6" key="1">
    <citation type="journal article" date="2020" name="bioRxiv">
        <title>A rank-normalized archaeal taxonomy based on genome phylogeny resolves widespread incomplete and uneven classifications.</title>
        <authorList>
            <person name="Rinke C."/>
            <person name="Chuvochina M."/>
            <person name="Mussig A.J."/>
            <person name="Chaumeil P.-A."/>
            <person name="Waite D.W."/>
            <person name="Whitman W.B."/>
            <person name="Parks D.H."/>
            <person name="Hugenholtz P."/>
        </authorList>
    </citation>
    <scope>NUCLEOTIDE SEQUENCE [LARGE SCALE GENOMIC DNA]</scope>
</reference>